<reference evidence="3" key="4">
    <citation type="journal article" date="2008" name="Nucleic Acids Res.">
        <title>The rice annotation project database (RAP-DB): 2008 update.</title>
        <authorList>
            <consortium name="The rice annotation project (RAP)"/>
        </authorList>
    </citation>
    <scope>GENOME REANNOTATION</scope>
    <source>
        <strain evidence="3">cv. Nipponbare</strain>
    </source>
</reference>
<dbReference type="AlphaFoldDB" id="Q7EYD6"/>
<reference evidence="2" key="1">
    <citation type="submission" date="2002-07" db="EMBL/GenBank/DDBJ databases">
        <title>Oryza sativa nipponbare(GA3) genomic DNA, chromosome 8, PAC clone:P0571B09.</title>
        <authorList>
            <person name="Sasaki T."/>
            <person name="Matsumoto T."/>
            <person name="Katayose Y."/>
        </authorList>
    </citation>
    <scope>NUCLEOTIDE SEQUENCE</scope>
</reference>
<protein>
    <submittedName>
        <fullName evidence="1">Uncharacterized protein</fullName>
    </submittedName>
</protein>
<sequence>MSSLRMVVQQYPGQPALPAMFIWLRNGDIAVAKIRIIRTWDAMDNEPDQTFSVRKARGGKKRATQEIVKHRQSERLAAKEAGAFQTVAVKLNQVVAQHKLLDFDSATTPEALKDLAVTCGLDDHDVLQLNMVLAEVSNGVA</sequence>
<reference evidence="3" key="3">
    <citation type="journal article" date="2005" name="Nature">
        <title>The map-based sequence of the rice genome.</title>
        <authorList>
            <consortium name="International rice genome sequencing project (IRGSP)"/>
            <person name="Matsumoto T."/>
            <person name="Wu J."/>
            <person name="Kanamori H."/>
            <person name="Katayose Y."/>
            <person name="Fujisawa M."/>
            <person name="Namiki N."/>
            <person name="Mizuno H."/>
            <person name="Yamamoto K."/>
            <person name="Antonio B.A."/>
            <person name="Baba T."/>
            <person name="Sakata K."/>
            <person name="Nagamura Y."/>
            <person name="Aoki H."/>
            <person name="Arikawa K."/>
            <person name="Arita K."/>
            <person name="Bito T."/>
            <person name="Chiden Y."/>
            <person name="Fujitsuka N."/>
            <person name="Fukunaka R."/>
            <person name="Hamada M."/>
            <person name="Harada C."/>
            <person name="Hayashi A."/>
            <person name="Hijishita S."/>
            <person name="Honda M."/>
            <person name="Hosokawa S."/>
            <person name="Ichikawa Y."/>
            <person name="Idonuma A."/>
            <person name="Iijima M."/>
            <person name="Ikeda M."/>
            <person name="Ikeno M."/>
            <person name="Ito K."/>
            <person name="Ito S."/>
            <person name="Ito T."/>
            <person name="Ito Y."/>
            <person name="Ito Y."/>
            <person name="Iwabuchi A."/>
            <person name="Kamiya K."/>
            <person name="Karasawa W."/>
            <person name="Kurita K."/>
            <person name="Katagiri S."/>
            <person name="Kikuta A."/>
            <person name="Kobayashi H."/>
            <person name="Kobayashi N."/>
            <person name="Machita K."/>
            <person name="Maehara T."/>
            <person name="Masukawa M."/>
            <person name="Mizubayashi T."/>
            <person name="Mukai Y."/>
            <person name="Nagasaki H."/>
            <person name="Nagata Y."/>
            <person name="Naito S."/>
            <person name="Nakashima M."/>
            <person name="Nakama Y."/>
            <person name="Nakamichi Y."/>
            <person name="Nakamura M."/>
            <person name="Meguro A."/>
            <person name="Negishi M."/>
            <person name="Ohta I."/>
            <person name="Ohta T."/>
            <person name="Okamoto M."/>
            <person name="Ono N."/>
            <person name="Saji S."/>
            <person name="Sakaguchi M."/>
            <person name="Sakai K."/>
            <person name="Shibata M."/>
            <person name="Shimokawa T."/>
            <person name="Song J."/>
            <person name="Takazaki Y."/>
            <person name="Terasawa K."/>
            <person name="Tsugane M."/>
            <person name="Tsuji K."/>
            <person name="Ueda S."/>
            <person name="Waki K."/>
            <person name="Yamagata H."/>
            <person name="Yamamoto M."/>
            <person name="Yamamoto S."/>
            <person name="Yamane H."/>
            <person name="Yoshiki S."/>
            <person name="Yoshihara R."/>
            <person name="Yukawa K."/>
            <person name="Zhong H."/>
            <person name="Yano M."/>
            <person name="Yuan Q."/>
            <person name="Ouyang S."/>
            <person name="Liu J."/>
            <person name="Jones K.M."/>
            <person name="Gansberger K."/>
            <person name="Moffat K."/>
            <person name="Hill J."/>
            <person name="Bera J."/>
            <person name="Fadrosh D."/>
            <person name="Jin S."/>
            <person name="Johri S."/>
            <person name="Kim M."/>
            <person name="Overton L."/>
            <person name="Reardon M."/>
            <person name="Tsitrin T."/>
            <person name="Vuong H."/>
            <person name="Weaver B."/>
            <person name="Ciecko A."/>
            <person name="Tallon L."/>
            <person name="Jackson J."/>
            <person name="Pai G."/>
            <person name="Aken S.V."/>
            <person name="Utterback T."/>
            <person name="Reidmuller S."/>
            <person name="Feldblyum T."/>
            <person name="Hsiao J."/>
            <person name="Zismann V."/>
            <person name="Iobst S."/>
            <person name="de Vazeille A.R."/>
            <person name="Buell C.R."/>
            <person name="Ying K."/>
            <person name="Li Y."/>
            <person name="Lu T."/>
            <person name="Huang Y."/>
            <person name="Zhao Q."/>
            <person name="Feng Q."/>
            <person name="Zhang L."/>
            <person name="Zhu J."/>
            <person name="Weng Q."/>
            <person name="Mu J."/>
            <person name="Lu Y."/>
            <person name="Fan D."/>
            <person name="Liu Y."/>
            <person name="Guan J."/>
            <person name="Zhang Y."/>
            <person name="Yu S."/>
            <person name="Liu X."/>
            <person name="Zhang Y."/>
            <person name="Hong G."/>
            <person name="Han B."/>
            <person name="Choisne N."/>
            <person name="Demange N."/>
            <person name="Orjeda G."/>
            <person name="Samain S."/>
            <person name="Cattolico L."/>
            <person name="Pelletier E."/>
            <person name="Couloux A."/>
            <person name="Segurens B."/>
            <person name="Wincker P."/>
            <person name="D'Hont A."/>
            <person name="Scarpelli C."/>
            <person name="Weissenbach J."/>
            <person name="Salanoubat M."/>
            <person name="Quetier F."/>
            <person name="Yu Y."/>
            <person name="Kim H.R."/>
            <person name="Rambo T."/>
            <person name="Currie J."/>
            <person name="Collura K."/>
            <person name="Luo M."/>
            <person name="Yang T."/>
            <person name="Ammiraju J.S.S."/>
            <person name="Engler F."/>
            <person name="Soderlund C."/>
            <person name="Wing R.A."/>
            <person name="Palmer L.E."/>
            <person name="de la Bastide M."/>
            <person name="Spiegel L."/>
            <person name="Nascimento L."/>
            <person name="Zutavern T."/>
            <person name="O'Shaughnessy A."/>
            <person name="Dike S."/>
            <person name="Dedhia N."/>
            <person name="Preston R."/>
            <person name="Balija V."/>
            <person name="McCombie W.R."/>
            <person name="Chow T."/>
            <person name="Chen H."/>
            <person name="Chung M."/>
            <person name="Chen C."/>
            <person name="Shaw J."/>
            <person name="Wu H."/>
            <person name="Hsiao K."/>
            <person name="Chao Y."/>
            <person name="Chu M."/>
            <person name="Cheng C."/>
            <person name="Hour A."/>
            <person name="Lee P."/>
            <person name="Lin S."/>
            <person name="Lin Y."/>
            <person name="Liou J."/>
            <person name="Liu S."/>
            <person name="Hsing Y."/>
            <person name="Raghuvanshi S."/>
            <person name="Mohanty A."/>
            <person name="Bharti A.K."/>
            <person name="Gaur A."/>
            <person name="Gupta V."/>
            <person name="Kumar D."/>
            <person name="Ravi V."/>
            <person name="Vij S."/>
            <person name="Kapur A."/>
            <person name="Khurana P."/>
            <person name="Khurana P."/>
            <person name="Khurana J.P."/>
            <person name="Tyagi A.K."/>
            <person name="Gaikwad K."/>
            <person name="Singh A."/>
            <person name="Dalal V."/>
            <person name="Srivastava S."/>
            <person name="Dixit A."/>
            <person name="Pal A.K."/>
            <person name="Ghazi I.A."/>
            <person name="Yadav M."/>
            <person name="Pandit A."/>
            <person name="Bhargava A."/>
            <person name="Sureshbabu K."/>
            <person name="Batra K."/>
            <person name="Sharma T.R."/>
            <person name="Mohapatra T."/>
            <person name="Singh N.K."/>
            <person name="Messing J."/>
            <person name="Nelson A.B."/>
            <person name="Fuks G."/>
            <person name="Kavchok S."/>
            <person name="Keizer G."/>
            <person name="Linton E."/>
            <person name="Llaca V."/>
            <person name="Song R."/>
            <person name="Tanyolac B."/>
            <person name="Young S."/>
            <person name="Ho-Il K."/>
            <person name="Hahn J.H."/>
            <person name="Sangsakoo G."/>
            <person name="Vanavichit A."/>
            <person name="de Mattos Luiz.A.T."/>
            <person name="Zimmer P.D."/>
            <person name="Malone G."/>
            <person name="Dellagostin O."/>
            <person name="de Oliveira A.C."/>
            <person name="Bevan M."/>
            <person name="Bancroft I."/>
            <person name="Minx P."/>
            <person name="Cordum H."/>
            <person name="Wilson R."/>
            <person name="Cheng Z."/>
            <person name="Jin W."/>
            <person name="Jiang J."/>
            <person name="Leong S.A."/>
            <person name="Iwama H."/>
            <person name="Gojobori T."/>
            <person name="Itoh T."/>
            <person name="Niimura Y."/>
            <person name="Fujii Y."/>
            <person name="Habara T."/>
            <person name="Sakai H."/>
            <person name="Sato Y."/>
            <person name="Wilson G."/>
            <person name="Kumar K."/>
            <person name="McCouch S."/>
            <person name="Juretic N."/>
            <person name="Hoen D."/>
            <person name="Wright S."/>
            <person name="Bruskiewich R."/>
            <person name="Bureau T."/>
            <person name="Miyao A."/>
            <person name="Hirochika H."/>
            <person name="Nishikawa T."/>
            <person name="Kadowaki K."/>
            <person name="Sugiura M."/>
            <person name="Burr B."/>
            <person name="Sasaki T."/>
        </authorList>
    </citation>
    <scope>NUCLEOTIDE SEQUENCE [LARGE SCALE GENOMIC DNA]</scope>
    <source>
        <strain evidence="3">cv. Nipponbare</strain>
    </source>
</reference>
<evidence type="ECO:0000313" key="3">
    <source>
        <dbReference type="Proteomes" id="UP000000763"/>
    </source>
</evidence>
<proteinExistence type="predicted"/>
<name>Q7EYD6_ORYSJ</name>
<evidence type="ECO:0000313" key="1">
    <source>
        <dbReference type="EMBL" id="BAD13122.1"/>
    </source>
</evidence>
<accession>Q7EYD6</accession>
<gene>
    <name evidence="1" type="primary">P0665F09.131</name>
    <name evidence="2" type="synonym">P0571B09.117</name>
</gene>
<reference evidence="1" key="2">
    <citation type="submission" date="2002-07" db="EMBL/GenBank/DDBJ databases">
        <title>Oryza sativa nipponbare(GA3) genomic DNA, chromosome 8, PAC clone:P0665F09.</title>
        <authorList>
            <person name="Sasaki T."/>
            <person name="Matsumoto T."/>
            <person name="Katayose Y."/>
        </authorList>
    </citation>
    <scope>NUCLEOTIDE SEQUENCE</scope>
</reference>
<dbReference type="EMBL" id="AP005506">
    <property type="protein sequence ID" value="BAD13122.1"/>
    <property type="molecule type" value="Genomic_DNA"/>
</dbReference>
<organism evidence="1 3">
    <name type="scientific">Oryza sativa subsp. japonica</name>
    <name type="common">Rice</name>
    <dbReference type="NCBI Taxonomy" id="39947"/>
    <lineage>
        <taxon>Eukaryota</taxon>
        <taxon>Viridiplantae</taxon>
        <taxon>Streptophyta</taxon>
        <taxon>Embryophyta</taxon>
        <taxon>Tracheophyta</taxon>
        <taxon>Spermatophyta</taxon>
        <taxon>Magnoliopsida</taxon>
        <taxon>Liliopsida</taxon>
        <taxon>Poales</taxon>
        <taxon>Poaceae</taxon>
        <taxon>BOP clade</taxon>
        <taxon>Oryzoideae</taxon>
        <taxon>Oryzeae</taxon>
        <taxon>Oryzinae</taxon>
        <taxon>Oryza</taxon>
        <taxon>Oryza sativa</taxon>
    </lineage>
</organism>
<evidence type="ECO:0000313" key="2">
    <source>
        <dbReference type="EMBL" id="BAD33531.1"/>
    </source>
</evidence>
<dbReference type="Proteomes" id="UP000000763">
    <property type="component" value="Chromosome 8"/>
</dbReference>
<dbReference type="EMBL" id="AP005526">
    <property type="protein sequence ID" value="BAD33531.1"/>
    <property type="molecule type" value="Genomic_DNA"/>
</dbReference>